<dbReference type="Proteomes" id="UP000596827">
    <property type="component" value="Unassembled WGS sequence"/>
</dbReference>
<dbReference type="InterPro" id="IPR049180">
    <property type="entry name" value="MdcG_C"/>
</dbReference>
<proteinExistence type="predicted"/>
<comment type="caution">
    <text evidence="5">The sequence shown here is derived from an EMBL/GenBank/DDBJ whole genome shotgun (WGS) entry which is preliminary data.</text>
</comment>
<dbReference type="EMBL" id="JACORU010000006">
    <property type="protein sequence ID" value="MBC5766395.1"/>
    <property type="molecule type" value="Genomic_DNA"/>
</dbReference>
<protein>
    <submittedName>
        <fullName evidence="5">Malonate decarboxylase holo-[acyl-carrier-protein] synthase</fullName>
    </submittedName>
</protein>
<evidence type="ECO:0000256" key="2">
    <source>
        <dbReference type="ARBA" id="ARBA00022695"/>
    </source>
</evidence>
<reference evidence="5" key="1">
    <citation type="submission" date="2020-08" db="EMBL/GenBank/DDBJ databases">
        <title>Ramlibacter sp. GTP1 16S ribosomal RNA gene genome sequencing and assembly.</title>
        <authorList>
            <person name="Kang M."/>
        </authorList>
    </citation>
    <scope>NUCLEOTIDE SEQUENCE</scope>
    <source>
        <strain evidence="5">GTP1</strain>
    </source>
</reference>
<dbReference type="AlphaFoldDB" id="A0A923M9B7"/>
<gene>
    <name evidence="5" type="primary">mdcG</name>
    <name evidence="5" type="ORF">H8R02_18140</name>
</gene>
<evidence type="ECO:0000313" key="6">
    <source>
        <dbReference type="Proteomes" id="UP000596827"/>
    </source>
</evidence>
<dbReference type="NCBIfam" id="TIGR03135">
    <property type="entry name" value="malonate_mdcG"/>
    <property type="match status" value="1"/>
</dbReference>
<evidence type="ECO:0000259" key="3">
    <source>
        <dbReference type="Pfam" id="PF10620"/>
    </source>
</evidence>
<feature type="domain" description="Phosphoribosyl-dephospho-CoA transferase MdcG C-terminal" evidence="3">
    <location>
        <begin position="98"/>
        <end position="216"/>
    </location>
</feature>
<dbReference type="RefSeq" id="WP_187082868.1">
    <property type="nucleotide sequence ID" value="NZ_JACORU010000006.1"/>
</dbReference>
<keyword evidence="2" id="KW-0548">Nucleotidyltransferase</keyword>
<organism evidence="5 6">
    <name type="scientific">Ramlibacter albus</name>
    <dbReference type="NCBI Taxonomy" id="2079448"/>
    <lineage>
        <taxon>Bacteria</taxon>
        <taxon>Pseudomonadati</taxon>
        <taxon>Pseudomonadota</taxon>
        <taxon>Betaproteobacteria</taxon>
        <taxon>Burkholderiales</taxon>
        <taxon>Comamonadaceae</taxon>
        <taxon>Ramlibacter</taxon>
    </lineage>
</organism>
<dbReference type="InterPro" id="IPR048903">
    <property type="entry name" value="MdcG_N"/>
</dbReference>
<name>A0A923M9B7_9BURK</name>
<feature type="domain" description="Phosphoribosyl-dephospho-CoA transferase MdcG N-terminal" evidence="4">
    <location>
        <begin position="12"/>
        <end position="87"/>
    </location>
</feature>
<dbReference type="Pfam" id="PF20866">
    <property type="entry name" value="MdcG_N"/>
    <property type="match status" value="1"/>
</dbReference>
<evidence type="ECO:0000256" key="1">
    <source>
        <dbReference type="ARBA" id="ARBA00022679"/>
    </source>
</evidence>
<sequence length="223" mass="25246">MQRRPVTMPALRRHQLAYLSDTGWRHLLAQPFPQDRLDCIALWARERWPLVVTRQQDSPLVSLGLPAPLAFARQRIAVAVPVTSILWLDEFPRASHVLPLLPRKARPHFDALLAGLRAVGALPRAYGSYGWQLLTRQTYLRSTSDLDLLFCVEDEDHADAVAALLGDWPQDLPRIDGEFLFPGGGAVAWREWRQWRSSGARSILVRGLRGATLESEPWTRAYA</sequence>
<evidence type="ECO:0000313" key="5">
    <source>
        <dbReference type="EMBL" id="MBC5766395.1"/>
    </source>
</evidence>
<keyword evidence="1" id="KW-0808">Transferase</keyword>
<dbReference type="Pfam" id="PF10620">
    <property type="entry name" value="MdcG"/>
    <property type="match status" value="1"/>
</dbReference>
<dbReference type="GO" id="GO:0016779">
    <property type="term" value="F:nucleotidyltransferase activity"/>
    <property type="evidence" value="ECO:0007669"/>
    <property type="project" value="UniProtKB-KW"/>
</dbReference>
<evidence type="ECO:0000259" key="4">
    <source>
        <dbReference type="Pfam" id="PF20866"/>
    </source>
</evidence>
<dbReference type="InterPro" id="IPR017557">
    <property type="entry name" value="Holo-ACP_synthase"/>
</dbReference>
<keyword evidence="6" id="KW-1185">Reference proteome</keyword>
<accession>A0A923M9B7</accession>